<dbReference type="RefSeq" id="WP_306019578.1">
    <property type="nucleotide sequence ID" value="NZ_CP129013.1"/>
</dbReference>
<dbReference type="Proteomes" id="UP001197974">
    <property type="component" value="Chromosome"/>
</dbReference>
<organism evidence="1 2">
    <name type="scientific">Bacillus carboniphilus</name>
    <dbReference type="NCBI Taxonomy" id="86663"/>
    <lineage>
        <taxon>Bacteria</taxon>
        <taxon>Bacillati</taxon>
        <taxon>Bacillota</taxon>
        <taxon>Bacilli</taxon>
        <taxon>Bacillales</taxon>
        <taxon>Bacillaceae</taxon>
        <taxon>Bacillus</taxon>
    </lineage>
</organism>
<evidence type="ECO:0000313" key="2">
    <source>
        <dbReference type="Proteomes" id="UP001197974"/>
    </source>
</evidence>
<dbReference type="EMBL" id="CP129013">
    <property type="protein sequence ID" value="WLR41507.1"/>
    <property type="molecule type" value="Genomic_DNA"/>
</dbReference>
<accession>A0ABY9JSX7</accession>
<sequence length="75" mass="8817">MTKNILIFRDSILPISETFIYNQFISYQKYSPYIAGFKKPKNSIVIPSEKVFIDDLKKETNTISTFFKKINIYPS</sequence>
<gene>
    <name evidence="1" type="ORF">LC087_11465</name>
</gene>
<name>A0ABY9JSX7_9BACI</name>
<evidence type="ECO:0000313" key="1">
    <source>
        <dbReference type="EMBL" id="WLR41507.1"/>
    </source>
</evidence>
<keyword evidence="2" id="KW-1185">Reference proteome</keyword>
<protein>
    <submittedName>
        <fullName evidence="1">Uncharacterized protein</fullName>
    </submittedName>
</protein>
<reference evidence="1 2" key="1">
    <citation type="submission" date="2023-06" db="EMBL/GenBank/DDBJ databases">
        <title>Five Gram-positive bacteria isolated from mangrove sediments in Shenzhen, Guangdong, China.</title>
        <authorList>
            <person name="Yu S."/>
            <person name="Zheng W."/>
            <person name="Huang Y."/>
        </authorList>
    </citation>
    <scope>NUCLEOTIDE SEQUENCE [LARGE SCALE GENOMIC DNA]</scope>
    <source>
        <strain evidence="1 2">SaN35-3</strain>
    </source>
</reference>
<proteinExistence type="predicted"/>